<accession>A0A1Y1INH4</accession>
<keyword evidence="2" id="KW-0812">Transmembrane</keyword>
<evidence type="ECO:0000313" key="3">
    <source>
        <dbReference type="EMBL" id="GAQ90177.1"/>
    </source>
</evidence>
<keyword evidence="2" id="KW-1133">Transmembrane helix</keyword>
<evidence type="ECO:0000313" key="4">
    <source>
        <dbReference type="Proteomes" id="UP000054558"/>
    </source>
</evidence>
<gene>
    <name evidence="3" type="ORF">KFL_006090030</name>
</gene>
<evidence type="ECO:0000256" key="2">
    <source>
        <dbReference type="SAM" id="Phobius"/>
    </source>
</evidence>
<dbReference type="EMBL" id="DF237558">
    <property type="protein sequence ID" value="GAQ90177.1"/>
    <property type="molecule type" value="Genomic_DNA"/>
</dbReference>
<protein>
    <submittedName>
        <fullName evidence="3">Uncharacterized protein</fullName>
    </submittedName>
</protein>
<proteinExistence type="predicted"/>
<keyword evidence="2" id="KW-0472">Membrane</keyword>
<name>A0A1Y1INH4_KLENI</name>
<feature type="compositionally biased region" description="Low complexity" evidence="1">
    <location>
        <begin position="132"/>
        <end position="141"/>
    </location>
</feature>
<reference evidence="3 4" key="1">
    <citation type="journal article" date="2014" name="Nat. Commun.">
        <title>Klebsormidium flaccidum genome reveals primary factors for plant terrestrial adaptation.</title>
        <authorList>
            <person name="Hori K."/>
            <person name="Maruyama F."/>
            <person name="Fujisawa T."/>
            <person name="Togashi T."/>
            <person name="Yamamoto N."/>
            <person name="Seo M."/>
            <person name="Sato S."/>
            <person name="Yamada T."/>
            <person name="Mori H."/>
            <person name="Tajima N."/>
            <person name="Moriyama T."/>
            <person name="Ikeuchi M."/>
            <person name="Watanabe M."/>
            <person name="Wada H."/>
            <person name="Kobayashi K."/>
            <person name="Saito M."/>
            <person name="Masuda T."/>
            <person name="Sasaki-Sekimoto Y."/>
            <person name="Mashiguchi K."/>
            <person name="Awai K."/>
            <person name="Shimojima M."/>
            <person name="Masuda S."/>
            <person name="Iwai M."/>
            <person name="Nobusawa T."/>
            <person name="Narise T."/>
            <person name="Kondo S."/>
            <person name="Saito H."/>
            <person name="Sato R."/>
            <person name="Murakawa M."/>
            <person name="Ihara Y."/>
            <person name="Oshima-Yamada Y."/>
            <person name="Ohtaka K."/>
            <person name="Satoh M."/>
            <person name="Sonobe K."/>
            <person name="Ishii M."/>
            <person name="Ohtani R."/>
            <person name="Kanamori-Sato M."/>
            <person name="Honoki R."/>
            <person name="Miyazaki D."/>
            <person name="Mochizuki H."/>
            <person name="Umetsu J."/>
            <person name="Higashi K."/>
            <person name="Shibata D."/>
            <person name="Kamiya Y."/>
            <person name="Sato N."/>
            <person name="Nakamura Y."/>
            <person name="Tabata S."/>
            <person name="Ida S."/>
            <person name="Kurokawa K."/>
            <person name="Ohta H."/>
        </authorList>
    </citation>
    <scope>NUCLEOTIDE SEQUENCE [LARGE SCALE GENOMIC DNA]</scope>
    <source>
        <strain evidence="3 4">NIES-2285</strain>
    </source>
</reference>
<dbReference type="AlphaFoldDB" id="A0A1Y1INH4"/>
<evidence type="ECO:0000256" key="1">
    <source>
        <dbReference type="SAM" id="MobiDB-lite"/>
    </source>
</evidence>
<sequence>MADSQQQCPAPPNIVKQIWDVFVVDGEHYSATRIVLGWFFAGWLLGLFTYWAARRIRFRLRRALADAEFDAFWESSKQSSNPIPKERSNPSSTPSSTPSSNPIPNLSSNPIPNPSSNPIPNPSSNPIPNPSSNPILNPSNNLGGLMLE</sequence>
<keyword evidence="4" id="KW-1185">Reference proteome</keyword>
<feature type="compositionally biased region" description="Pro residues" evidence="1">
    <location>
        <begin position="111"/>
        <end position="131"/>
    </location>
</feature>
<dbReference type="Proteomes" id="UP000054558">
    <property type="component" value="Unassembled WGS sequence"/>
</dbReference>
<feature type="transmembrane region" description="Helical" evidence="2">
    <location>
        <begin position="34"/>
        <end position="53"/>
    </location>
</feature>
<organism evidence="3 4">
    <name type="scientific">Klebsormidium nitens</name>
    <name type="common">Green alga</name>
    <name type="synonym">Ulothrix nitens</name>
    <dbReference type="NCBI Taxonomy" id="105231"/>
    <lineage>
        <taxon>Eukaryota</taxon>
        <taxon>Viridiplantae</taxon>
        <taxon>Streptophyta</taxon>
        <taxon>Klebsormidiophyceae</taxon>
        <taxon>Klebsormidiales</taxon>
        <taxon>Klebsormidiaceae</taxon>
        <taxon>Klebsormidium</taxon>
    </lineage>
</organism>
<feature type="compositionally biased region" description="Low complexity" evidence="1">
    <location>
        <begin position="89"/>
        <end position="110"/>
    </location>
</feature>
<feature type="region of interest" description="Disordered" evidence="1">
    <location>
        <begin position="74"/>
        <end position="148"/>
    </location>
</feature>